<evidence type="ECO:0000256" key="1">
    <source>
        <dbReference type="SAM" id="MobiDB-lite"/>
    </source>
</evidence>
<organism evidence="3 4">
    <name type="scientific">Mariniblastus fucicola</name>
    <dbReference type="NCBI Taxonomy" id="980251"/>
    <lineage>
        <taxon>Bacteria</taxon>
        <taxon>Pseudomonadati</taxon>
        <taxon>Planctomycetota</taxon>
        <taxon>Planctomycetia</taxon>
        <taxon>Pirellulales</taxon>
        <taxon>Pirellulaceae</taxon>
        <taxon>Mariniblastus</taxon>
    </lineage>
</organism>
<gene>
    <name evidence="3" type="ORF">MFFC18_05130</name>
</gene>
<dbReference type="SUPFAM" id="SSF49879">
    <property type="entry name" value="SMAD/FHA domain"/>
    <property type="match status" value="1"/>
</dbReference>
<keyword evidence="4" id="KW-1185">Reference proteome</keyword>
<dbReference type="EMBL" id="CP042912">
    <property type="protein sequence ID" value="QEG20663.1"/>
    <property type="molecule type" value="Genomic_DNA"/>
</dbReference>
<evidence type="ECO:0000313" key="3">
    <source>
        <dbReference type="EMBL" id="QEG20663.1"/>
    </source>
</evidence>
<accession>A0A5B9PBX5</accession>
<feature type="compositionally biased region" description="Low complexity" evidence="1">
    <location>
        <begin position="218"/>
        <end position="251"/>
    </location>
</feature>
<dbReference type="Proteomes" id="UP000322214">
    <property type="component" value="Chromosome"/>
</dbReference>
<dbReference type="KEGG" id="mff:MFFC18_05130"/>
<feature type="compositionally biased region" description="Polar residues" evidence="1">
    <location>
        <begin position="487"/>
        <end position="504"/>
    </location>
</feature>
<feature type="region of interest" description="Disordered" evidence="1">
    <location>
        <begin position="136"/>
        <end position="204"/>
    </location>
</feature>
<evidence type="ECO:0000313" key="4">
    <source>
        <dbReference type="Proteomes" id="UP000322214"/>
    </source>
</evidence>
<dbReference type="STRING" id="980251.GCA_001642875_02302"/>
<dbReference type="Pfam" id="PF00498">
    <property type="entry name" value="FHA"/>
    <property type="match status" value="1"/>
</dbReference>
<dbReference type="PROSITE" id="PS50006">
    <property type="entry name" value="FHA_DOMAIN"/>
    <property type="match status" value="1"/>
</dbReference>
<name>A0A5B9PBX5_9BACT</name>
<feature type="domain" description="FHA" evidence="2">
    <location>
        <begin position="33"/>
        <end position="82"/>
    </location>
</feature>
<dbReference type="Gene3D" id="2.60.200.20">
    <property type="match status" value="1"/>
</dbReference>
<feature type="compositionally biased region" description="Low complexity" evidence="1">
    <location>
        <begin position="259"/>
        <end position="274"/>
    </location>
</feature>
<dbReference type="InterPro" id="IPR008984">
    <property type="entry name" value="SMAD_FHA_dom_sf"/>
</dbReference>
<feature type="region of interest" description="Disordered" evidence="1">
    <location>
        <begin position="218"/>
        <end position="283"/>
    </location>
</feature>
<feature type="compositionally biased region" description="Basic and acidic residues" evidence="1">
    <location>
        <begin position="505"/>
        <end position="521"/>
    </location>
</feature>
<reference evidence="3 4" key="1">
    <citation type="submission" date="2019-08" db="EMBL/GenBank/DDBJ databases">
        <title>Deep-cultivation of Planctomycetes and their phenomic and genomic characterization uncovers novel biology.</title>
        <authorList>
            <person name="Wiegand S."/>
            <person name="Jogler M."/>
            <person name="Boedeker C."/>
            <person name="Pinto D."/>
            <person name="Vollmers J."/>
            <person name="Rivas-Marin E."/>
            <person name="Kohn T."/>
            <person name="Peeters S.H."/>
            <person name="Heuer A."/>
            <person name="Rast P."/>
            <person name="Oberbeckmann S."/>
            <person name="Bunk B."/>
            <person name="Jeske O."/>
            <person name="Meyerdierks A."/>
            <person name="Storesund J.E."/>
            <person name="Kallscheuer N."/>
            <person name="Luecker S."/>
            <person name="Lage O.M."/>
            <person name="Pohl T."/>
            <person name="Merkel B.J."/>
            <person name="Hornburger P."/>
            <person name="Mueller R.-W."/>
            <person name="Bruemmer F."/>
            <person name="Labrenz M."/>
            <person name="Spormann A.M."/>
            <person name="Op den Camp H."/>
            <person name="Overmann J."/>
            <person name="Amann R."/>
            <person name="Jetten M.S.M."/>
            <person name="Mascher T."/>
            <person name="Medema M.H."/>
            <person name="Devos D.P."/>
            <person name="Kaster A.-K."/>
            <person name="Ovreas L."/>
            <person name="Rohde M."/>
            <person name="Galperin M.Y."/>
            <person name="Jogler C."/>
        </authorList>
    </citation>
    <scope>NUCLEOTIDE SEQUENCE [LARGE SCALE GENOMIC DNA]</scope>
    <source>
        <strain evidence="3 4">FC18</strain>
    </source>
</reference>
<feature type="region of interest" description="Disordered" evidence="1">
    <location>
        <begin position="484"/>
        <end position="521"/>
    </location>
</feature>
<evidence type="ECO:0000259" key="2">
    <source>
        <dbReference type="PROSITE" id="PS50006"/>
    </source>
</evidence>
<dbReference type="CDD" id="cd00060">
    <property type="entry name" value="FHA"/>
    <property type="match status" value="1"/>
</dbReference>
<protein>
    <submittedName>
        <fullName evidence="3">FHA domain protein</fullName>
    </submittedName>
</protein>
<sequence length="596" mass="65739">MNQQGNTPPPFPYLSVKSRGETIWFSLDSSSNALIGSGGHCKVQLDGEGVRSLHCILEIKDDGRLEVRDWNTGCTFVNGQAINEPTELRERDLMKIGQHEITAVLSQEGAQAALAPEPEAEVEVKTEPVAEPQIVAQSEPQGQPEVFEPPQAELPTETSEAVEPADPVSFEPPVANGAEPELSGEPLLTEEEAQAPSENAIGPVPVEWVDANATPTVPTVSVEPEVPAEPVFDEPAPVEPVAEVPSEPASAITEDNLTPPVEASEESSPVAASETDVAAPENTSIDFVYDIDADFEDETGDVPYGFAAPEFNDEFVSADEVRALRMENEQLRFELAKRSTSPSSQDAEVLSREQTVKLVSRLEELLQELKRSDVRARDMEELLRSADQATQDEQEERKQIEKWVSELESRVTQRESETEAEVQQLRKLLDEARASQQESNAALQRVIDAKTSEGETVPVAVVEDLRNQIGSLQTQLNSAQADAASLREQQNRPSAGSLTEAEQQQSERKLAEMQLETSRERAEISRQRVELKRLKADLEERLGEPREANVADTRIRAMREHLKELHDKEEQEKANRRESGGLANRIASLLHRVTGE</sequence>
<dbReference type="InterPro" id="IPR000253">
    <property type="entry name" value="FHA_dom"/>
</dbReference>
<dbReference type="RefSeq" id="WP_084417147.1">
    <property type="nucleotide sequence ID" value="NZ_CP042912.1"/>
</dbReference>
<proteinExistence type="predicted"/>
<dbReference type="AlphaFoldDB" id="A0A5B9PBX5"/>